<evidence type="ECO:0000313" key="1">
    <source>
        <dbReference type="EMBL" id="KAL3658769.1"/>
    </source>
</evidence>
<protein>
    <submittedName>
        <fullName evidence="1">Uncharacterized protein</fullName>
    </submittedName>
</protein>
<keyword evidence="2" id="KW-1185">Reference proteome</keyword>
<evidence type="ECO:0000313" key="2">
    <source>
        <dbReference type="Proteomes" id="UP001632037"/>
    </source>
</evidence>
<organism evidence="1 2">
    <name type="scientific">Phytophthora oleae</name>
    <dbReference type="NCBI Taxonomy" id="2107226"/>
    <lineage>
        <taxon>Eukaryota</taxon>
        <taxon>Sar</taxon>
        <taxon>Stramenopiles</taxon>
        <taxon>Oomycota</taxon>
        <taxon>Peronosporomycetes</taxon>
        <taxon>Peronosporales</taxon>
        <taxon>Peronosporaceae</taxon>
        <taxon>Phytophthora</taxon>
    </lineage>
</organism>
<gene>
    <name evidence="1" type="ORF">V7S43_016138</name>
</gene>
<proteinExistence type="predicted"/>
<reference evidence="1 2" key="1">
    <citation type="submission" date="2024-09" db="EMBL/GenBank/DDBJ databases">
        <title>Genome sequencing and assembly of Phytophthora oleae, isolate VK10A, causative agent of rot of olive drupes.</title>
        <authorList>
            <person name="Conti Taguali S."/>
            <person name="Riolo M."/>
            <person name="La Spada F."/>
            <person name="Cacciola S.O."/>
            <person name="Dionisio G."/>
        </authorList>
    </citation>
    <scope>NUCLEOTIDE SEQUENCE [LARGE SCALE GENOMIC DNA]</scope>
    <source>
        <strain evidence="1 2">VK10A</strain>
    </source>
</reference>
<accession>A0ABD3EXD4</accession>
<comment type="caution">
    <text evidence="1">The sequence shown here is derived from an EMBL/GenBank/DDBJ whole genome shotgun (WGS) entry which is preliminary data.</text>
</comment>
<dbReference type="EMBL" id="JBIMZQ010000051">
    <property type="protein sequence ID" value="KAL3658769.1"/>
    <property type="molecule type" value="Genomic_DNA"/>
</dbReference>
<sequence>MVVTGNPGAGLSRFYLYFAFQLLRRHDGKVQELPPFELVLNSEDAFHKYCAKDDTFIELDKAEIRDLSKQRSVLRLIEGNSSRLLGWKGVSILLANCGLKGLRSYANCNSFTYYVPMWSLCELQDYNSVFSDTLKLPDKILVERFDKYGGNPRCIFTETQPENDANFNRAIAVFDALKVVSYAECNTPVRDKDLSSCVLQMVSSDSNFRAN</sequence>
<dbReference type="AlphaFoldDB" id="A0ABD3EXD4"/>
<name>A0ABD3EXD4_9STRA</name>
<dbReference type="Proteomes" id="UP001632037">
    <property type="component" value="Unassembled WGS sequence"/>
</dbReference>